<dbReference type="EMBL" id="QYUJ01000014">
    <property type="protein sequence ID" value="RJF71926.1"/>
    <property type="molecule type" value="Genomic_DNA"/>
</dbReference>
<name>A0A418V769_9DEIO</name>
<proteinExistence type="predicted"/>
<feature type="region of interest" description="Disordered" evidence="1">
    <location>
        <begin position="1"/>
        <end position="37"/>
    </location>
</feature>
<dbReference type="AlphaFoldDB" id="A0A418V769"/>
<dbReference type="InterPro" id="IPR007344">
    <property type="entry name" value="GrpB/CoaE"/>
</dbReference>
<dbReference type="Pfam" id="PF04229">
    <property type="entry name" value="GrpB"/>
    <property type="match status" value="1"/>
</dbReference>
<dbReference type="Proteomes" id="UP000286287">
    <property type="component" value="Unassembled WGS sequence"/>
</dbReference>
<gene>
    <name evidence="2" type="ORF">D3875_10485</name>
</gene>
<evidence type="ECO:0000313" key="2">
    <source>
        <dbReference type="EMBL" id="RJF71926.1"/>
    </source>
</evidence>
<dbReference type="InterPro" id="IPR043519">
    <property type="entry name" value="NT_sf"/>
</dbReference>
<organism evidence="2 3">
    <name type="scientific">Deinococcus cavernae</name>
    <dbReference type="NCBI Taxonomy" id="2320857"/>
    <lineage>
        <taxon>Bacteria</taxon>
        <taxon>Thermotogati</taxon>
        <taxon>Deinococcota</taxon>
        <taxon>Deinococci</taxon>
        <taxon>Deinococcales</taxon>
        <taxon>Deinococcaceae</taxon>
        <taxon>Deinococcus</taxon>
    </lineage>
</organism>
<comment type="caution">
    <text evidence="2">The sequence shown here is derived from an EMBL/GenBank/DDBJ whole genome shotgun (WGS) entry which is preliminary data.</text>
</comment>
<accession>A0A418V769</accession>
<sequence>MHRHDDCVGRPGGVQGAPRADRRQVPSPPGTVEPAGTRWGKLWPKLVFAPPIGAPHCNIHMRLAGAETTRLARLFRDYLRIHSDKVQLWPAFKLKVTAAAPDLSAYGQIKAPAWLLMELTEVWDRARQEK</sequence>
<dbReference type="SUPFAM" id="SSF81301">
    <property type="entry name" value="Nucleotidyltransferase"/>
    <property type="match status" value="1"/>
</dbReference>
<keyword evidence="3" id="KW-1185">Reference proteome</keyword>
<evidence type="ECO:0000313" key="3">
    <source>
        <dbReference type="Proteomes" id="UP000286287"/>
    </source>
</evidence>
<protein>
    <submittedName>
        <fullName evidence="2">Uncharacterized protein</fullName>
    </submittedName>
</protein>
<reference evidence="2 3" key="1">
    <citation type="submission" date="2018-09" db="EMBL/GenBank/DDBJ databases">
        <authorList>
            <person name="Zhu H."/>
        </authorList>
    </citation>
    <scope>NUCLEOTIDE SEQUENCE [LARGE SCALE GENOMIC DNA]</scope>
    <source>
        <strain evidence="2 3">K2S05-167</strain>
    </source>
</reference>
<dbReference type="Gene3D" id="3.30.460.10">
    <property type="entry name" value="Beta Polymerase, domain 2"/>
    <property type="match status" value="1"/>
</dbReference>
<evidence type="ECO:0000256" key="1">
    <source>
        <dbReference type="SAM" id="MobiDB-lite"/>
    </source>
</evidence>